<organism evidence="1 2">
    <name type="scientific">Astathelohania contejeani</name>
    <dbReference type="NCBI Taxonomy" id="164912"/>
    <lineage>
        <taxon>Eukaryota</taxon>
        <taxon>Fungi</taxon>
        <taxon>Fungi incertae sedis</taxon>
        <taxon>Microsporidia</taxon>
        <taxon>Astathelohaniidae</taxon>
        <taxon>Astathelohania</taxon>
    </lineage>
</organism>
<accession>A0ABQ7I0T8</accession>
<evidence type="ECO:0000313" key="2">
    <source>
        <dbReference type="Proteomes" id="UP001516464"/>
    </source>
</evidence>
<sequence>MIRLMISLSLIFSYRPSSTPPCLPSFVNECIFKEMDEFVDGLNCINKYYTYIINSKVLENLTEYRKSYIKEKYTTIKSSKHFIVKTCQSLEIIAAVLKNTRSYNITDADYTWQGYLKYIGNHVYNNSKIFCDSIENATETNSSLCFDLKIGIAKLKSSISHEDYIIMIGFILDVFVCENSNRLNLFIESYQKLYDELNEFLFNETLLKNYLHDISLI</sequence>
<gene>
    <name evidence="1" type="ORF">TCON_0748</name>
</gene>
<keyword evidence="2" id="KW-1185">Reference proteome</keyword>
<dbReference type="Proteomes" id="UP001516464">
    <property type="component" value="Unassembled WGS sequence"/>
</dbReference>
<protein>
    <submittedName>
        <fullName evidence="1">Uncharacterized protein</fullName>
    </submittedName>
</protein>
<reference evidence="1 2" key="1">
    <citation type="submission" date="2019-01" db="EMBL/GenBank/DDBJ databases">
        <title>Genomes sequencing and comparative genomics of infectious freshwater microsporidia, Cucumispora dikerogammari and Thelohania contejeani.</title>
        <authorList>
            <person name="Cormier A."/>
            <person name="Giraud I."/>
            <person name="Wattier R."/>
            <person name="Teixeira M."/>
            <person name="Grandjean F."/>
            <person name="Rigaud T."/>
            <person name="Cordaux R."/>
        </authorList>
    </citation>
    <scope>NUCLEOTIDE SEQUENCE [LARGE SCALE GENOMIC DNA]</scope>
    <source>
        <strain evidence="1">T1</strain>
        <tissue evidence="1">Spores</tissue>
    </source>
</reference>
<comment type="caution">
    <text evidence="1">The sequence shown here is derived from an EMBL/GenBank/DDBJ whole genome shotgun (WGS) entry which is preliminary data.</text>
</comment>
<evidence type="ECO:0000313" key="1">
    <source>
        <dbReference type="EMBL" id="KAF7684036.1"/>
    </source>
</evidence>
<name>A0ABQ7I0T8_9MICR</name>
<proteinExistence type="predicted"/>
<dbReference type="EMBL" id="SBIQ01000032">
    <property type="protein sequence ID" value="KAF7684036.1"/>
    <property type="molecule type" value="Genomic_DNA"/>
</dbReference>